<protein>
    <submittedName>
        <fullName evidence="1">Uncharacterized protein</fullName>
    </submittedName>
</protein>
<accession>A0A318QFN1</accession>
<evidence type="ECO:0000313" key="1">
    <source>
        <dbReference type="EMBL" id="PYD76271.1"/>
    </source>
</evidence>
<dbReference type="AlphaFoldDB" id="A0A318QFN1"/>
<sequence length="59" mass="6266">MIAESPAFTISNVWKGQKGASYVIKCQGHVLSQSRQETAGKAHALARRICPPRGGLAST</sequence>
<evidence type="ECO:0000313" key="2">
    <source>
        <dbReference type="Proteomes" id="UP000247609"/>
    </source>
</evidence>
<name>A0A318QFN1_9PROT</name>
<gene>
    <name evidence="1" type="ORF">CFR71_05360</name>
</gene>
<comment type="caution">
    <text evidence="1">The sequence shown here is derived from an EMBL/GenBank/DDBJ whole genome shotgun (WGS) entry which is preliminary data.</text>
</comment>
<proteinExistence type="predicted"/>
<dbReference type="EMBL" id="NOXG01000003">
    <property type="protein sequence ID" value="PYD76271.1"/>
    <property type="molecule type" value="Genomic_DNA"/>
</dbReference>
<dbReference type="Proteomes" id="UP000247609">
    <property type="component" value="Unassembled WGS sequence"/>
</dbReference>
<reference evidence="1 2" key="1">
    <citation type="submission" date="2017-07" db="EMBL/GenBank/DDBJ databases">
        <title>A draft genome sequence of Komagataeibacter sp. T5K1.</title>
        <authorList>
            <person name="Skraban J."/>
            <person name="Cleenwerck I."/>
            <person name="Vandamme P."/>
            <person name="Trcek J."/>
        </authorList>
    </citation>
    <scope>NUCLEOTIDE SEQUENCE [LARGE SCALE GENOMIC DNA]</scope>
    <source>
        <strain evidence="1 2">T5K1</strain>
    </source>
</reference>
<organism evidence="1 2">
    <name type="scientific">Novacetimonas pomaceti</name>
    <dbReference type="NCBI Taxonomy" id="2021998"/>
    <lineage>
        <taxon>Bacteria</taxon>
        <taxon>Pseudomonadati</taxon>
        <taxon>Pseudomonadota</taxon>
        <taxon>Alphaproteobacteria</taxon>
        <taxon>Acetobacterales</taxon>
        <taxon>Acetobacteraceae</taxon>
        <taxon>Novacetimonas</taxon>
    </lineage>
</organism>